<feature type="compositionally biased region" description="Basic and acidic residues" evidence="1">
    <location>
        <begin position="1639"/>
        <end position="1653"/>
    </location>
</feature>
<feature type="region of interest" description="Disordered" evidence="1">
    <location>
        <begin position="2018"/>
        <end position="2090"/>
    </location>
</feature>
<feature type="compositionally biased region" description="Basic and acidic residues" evidence="1">
    <location>
        <begin position="86"/>
        <end position="95"/>
    </location>
</feature>
<reference evidence="2 3" key="1">
    <citation type="journal article" date="2019" name="Philos. Trans. R. Soc. Lond., B, Biol. Sci.">
        <title>Ant behaviour and brain gene expression of defending hosts depend on the ecological success of the intruding social parasite.</title>
        <authorList>
            <person name="Kaur R."/>
            <person name="Stoldt M."/>
            <person name="Jongepier E."/>
            <person name="Feldmeyer B."/>
            <person name="Menzel F."/>
            <person name="Bornberg-Bauer E."/>
            <person name="Foitzik S."/>
        </authorList>
    </citation>
    <scope>NUCLEOTIDE SEQUENCE [LARGE SCALE GENOMIC DNA]</scope>
    <source>
        <tissue evidence="2">Whole body</tissue>
    </source>
</reference>
<accession>A0A4S2KDK6</accession>
<feature type="compositionally biased region" description="Pro residues" evidence="1">
    <location>
        <begin position="2045"/>
        <end position="2065"/>
    </location>
</feature>
<name>A0A4S2KDK6_9HYME</name>
<dbReference type="Proteomes" id="UP000310200">
    <property type="component" value="Unassembled WGS sequence"/>
</dbReference>
<evidence type="ECO:0000313" key="3">
    <source>
        <dbReference type="Proteomes" id="UP000310200"/>
    </source>
</evidence>
<dbReference type="PANTHER" id="PTHR24216">
    <property type="entry name" value="PAXILLIN-RELATED"/>
    <property type="match status" value="1"/>
</dbReference>
<feature type="region of interest" description="Disordered" evidence="1">
    <location>
        <begin position="757"/>
        <end position="805"/>
    </location>
</feature>
<feature type="compositionally biased region" description="Low complexity" evidence="1">
    <location>
        <begin position="771"/>
        <end position="785"/>
    </location>
</feature>
<sequence length="2553" mass="287050">MTGTVYQQLPDVTCQRLGVVTVCFSNKEISYIGVTRCGIYGFCRNAMLFIATELRGGFLLSNYKSYIITDKLKNTGKSATGNGDPRNSEHSDGGPERNITIHKFVMLEINLRSFKKCISTFTTSKDFCDIMSSPASCLKIKKMWKNSCQESNPRDFSINPLRNSPYSRLVREGISQNKARDYNIPLSQNLMFFGNDRRFPRQEELPTSKHFLFKNYLNNSPKSLHTQEIFSQDKPAREYPLVVPSRQVFDRSENLFFRNPGNKYSESLNPGNKYSESLSEDYEGTKDYKKIEEDSTKVQAMHRGDRDIKSSWKNSKDTSNAIQSEIFLPRVQPMRTNPRPLEKENDEDMKEYFEDETEQFMNKEDMKEYFEDETEQDTIETERDNYNPRVLPQNIWKGIEDEELLANLNFMRENSQETGQSGLYSKENSKYFQDEQNEDVIFQDKAYTNTEAARAPVINAYNAYILPRYLNIVNDKKNPAKSETQELSKAKNSIRVNPTKEMDRRFFEDEAVIEKNPRIQDLIFPKNILDVEEYNSPIANERNNVSNKNEAVTELDPDLLDDIEDPPVGTTELTPLTPLTPINPTIKKRINSINDIITHDFVKTRTILFNHASKFADASNRSHNFASNANGFVVGSDFAAGRARFILLHQFDFDFDLRTMHLYSVCALFLLALVACQAAPSPKVIEKSINEAETTFDKNAILEETSADKGRAKKSATTFCVAVNSGKPEQVPCRGQEVRQDIAKPLVILQPIPIPGPGYSKPIPPPPQPSPSISLKQQQQSAQVVVPPPAPVPAPAPVQTPAPAPTPIINIIPQAPAPVPCDKPQQPQQPQQPIHMVHVIQPQPQPPQRPSVMVIQPPQQEKPVPKPQNILPSPPIQFNVLPQRPTCRTCNGFIPPQPLNFLVQPRPFVQPTALYDVLPRQIESDGCNNQEESYECNCRAENRIPTLRSSRFLNGPQEPRAMTYHDGAPFESPMPYRSSQMSTENNPSMMPSMMSDQPIFFPSEQTHRGMEARHKKQYPPVNLSVQFPIVYPGSGNSPKYYEPVYQTSYTNPSPTYAYPTSYQVYGNYGNPYPAGYGSQASPSVPAITVNTAGPFYRESQQVDSLSQSNEMEMLPGEAHSTATEMIDAPNNQKREVDVTQLKSEHEEIAQTENNNKALFFKSQINLYNKLSSIMPLSSGDTAENLSFKDRLPCGISSRTLGFFCTARKKFACRSEAKQPLMMILVDVSFLAADSPKYLSSINDIITHDFVKTRTILFNQNQNLPMHRIVRTISQAARMVSSSAPYSRLVVDSLKKGARFILLHQFNFDFDLRTMHLYSVCALFLLALVACQAAPSPKVIEKSINEAETTFDKNAILEETGADKDRAKKSTTTFCVEVRSGKPEQVPCRQEVRQDISKPLVILPIPIPGPGYSKPIPAPPQPSPSISLNQQQQSAQVVVPPPAPVPAPAPVQTPAPAPTPIINIIPQAPAPVPCDKPQQPQQPQQPIHMVHVIQPQPQPPQRPSVMVIQPPQQEKPVPKPQNLPIINFKALPQGPPTCICRNQTSRSFVQPTALFDLSESTTRFLNGPQEPRAMTYHGGAPFESPMHYRSSQMSTENNPSMMPSMMRSMKMGLMLYILDDLVKEIGPSKFKNQTSKRQQLKSEHEGNCTDGEVKHHQKDNPVQMRKHEARHKKRYPPVNLSQFPIVYPESGNSPKYYEPVYQPSYTNPSPTYAYPTSYQVYGNYGTPYPASYGSQASASVPAITVNTGGPFYRESQHVDSLSQSNKMEMLPEEAHSTATEMIDAPNNQKREVDVTQLKSEHEEITQKENYAVKYGTYSERRMCRKQGILSPKSSNTWYQWYPCVRLILPLSYYLSINDIITHDFVKTRTILFNHGSKFADASNRSHNFASSANGFVVCSVFAAGARFILLHQFNFDFDLRTMHLYSVCALFLLALVACQAAPSPKVIEKSINEAETTFDKNAILEESGADKGRAKKSATTFCVEVRSGKPEQVPCRQEVRQDIAKPLVILPIPIPGPGYSKPIPAPPQPSPSISLNQQQQSAQVVVPPPAPVPAPAPAQTPAPAPTPIINIVPQAPAPVPCNKPQQPQQPQQIHTVHVIHPQPQPPQRPSVMVIPPPEQEKPVPKPQNLPIINVKALPQGPPTCICKDQPPRPRPIQPLNFLVQPRPFVQPTAMFDVLPRQVESDGCNNQEKSYKSNCRPENRIPTLTPYVTSRFLNGSQEPRAMTYHGGAPFESPMPYTSSQMSTENNPSMMPSMMSDQPIFFPSEETYRGMSYIDIEIIRAILPDIPMVRSLESDKNLNPTSKDSYEARHKKRYPPVNLSVQFPIVYPGSGNSPKYYESVYQPSYTNPSPTYAYPTSYQVYENYGNTYPTSYGSQASASVPAITVNTGGPFYRESQHVDSLSQFNEMEMLPGKAHSTATEMTDAPNNQKREVDVTQLKSEHEEITQKENHPINTVAAVVKYGTYSERRMCRKQGILSPKSFNTWYQWYPCVRLILPLSYYLVIDLVQAEYPAVFLQGHFFCTAQKEFACRSEAEQPVMMILVEELFLVADYI</sequence>
<dbReference type="STRING" id="300112.A0A4S2KDK6"/>
<keyword evidence="3" id="KW-1185">Reference proteome</keyword>
<evidence type="ECO:0000313" key="2">
    <source>
        <dbReference type="EMBL" id="TGZ47421.1"/>
    </source>
</evidence>
<comment type="caution">
    <text evidence="2">The sequence shown here is derived from an EMBL/GenBank/DDBJ whole genome shotgun (WGS) entry which is preliminary data.</text>
</comment>
<feature type="compositionally biased region" description="Pro residues" evidence="1">
    <location>
        <begin position="786"/>
        <end position="805"/>
    </location>
</feature>
<protein>
    <submittedName>
        <fullName evidence="2">Uncharacterized protein</fullName>
    </submittedName>
</protein>
<feature type="compositionally biased region" description="Low complexity" evidence="1">
    <location>
        <begin position="2030"/>
        <end position="2044"/>
    </location>
</feature>
<proteinExistence type="predicted"/>
<gene>
    <name evidence="2" type="ORF">DBV15_00093</name>
</gene>
<feature type="region of interest" description="Disordered" evidence="1">
    <location>
        <begin position="1631"/>
        <end position="1661"/>
    </location>
</feature>
<feature type="region of interest" description="Disordered" evidence="1">
    <location>
        <begin position="77"/>
        <end position="96"/>
    </location>
</feature>
<dbReference type="PANTHER" id="PTHR24216:SF65">
    <property type="entry name" value="PAXILLIN-LIKE PROTEIN 1"/>
    <property type="match status" value="1"/>
</dbReference>
<organism evidence="2 3">
    <name type="scientific">Temnothorax longispinosus</name>
    <dbReference type="NCBI Taxonomy" id="300112"/>
    <lineage>
        <taxon>Eukaryota</taxon>
        <taxon>Metazoa</taxon>
        <taxon>Ecdysozoa</taxon>
        <taxon>Arthropoda</taxon>
        <taxon>Hexapoda</taxon>
        <taxon>Insecta</taxon>
        <taxon>Pterygota</taxon>
        <taxon>Neoptera</taxon>
        <taxon>Endopterygota</taxon>
        <taxon>Hymenoptera</taxon>
        <taxon>Apocrita</taxon>
        <taxon>Aculeata</taxon>
        <taxon>Formicoidea</taxon>
        <taxon>Formicidae</taxon>
        <taxon>Myrmicinae</taxon>
        <taxon>Temnothorax</taxon>
    </lineage>
</organism>
<evidence type="ECO:0000256" key="1">
    <source>
        <dbReference type="SAM" id="MobiDB-lite"/>
    </source>
</evidence>
<dbReference type="EMBL" id="QBLH01002732">
    <property type="protein sequence ID" value="TGZ47421.1"/>
    <property type="molecule type" value="Genomic_DNA"/>
</dbReference>
<feature type="compositionally biased region" description="Pro residues" evidence="1">
    <location>
        <begin position="757"/>
        <end position="770"/>
    </location>
</feature>